<sequence length="79" mass="9671">MNGKEKRKATKKREGERKISRSERGRESKPWRLRGRNKFRSKKRKRNEEESRLLRLRKSCLGINRSFFLINLYVLDCNF</sequence>
<feature type="region of interest" description="Disordered" evidence="1">
    <location>
        <begin position="1"/>
        <end position="50"/>
    </location>
</feature>
<dbReference type="AlphaFoldDB" id="A0A540K3X5"/>
<reference evidence="2 3" key="1">
    <citation type="journal article" date="2019" name="G3 (Bethesda)">
        <title>Sequencing of a Wild Apple (Malus baccata) Genome Unravels the Differences Between Cultivated and Wild Apple Species Regarding Disease Resistance and Cold Tolerance.</title>
        <authorList>
            <person name="Chen X."/>
        </authorList>
    </citation>
    <scope>NUCLEOTIDE SEQUENCE [LARGE SCALE GENOMIC DNA]</scope>
    <source>
        <strain evidence="3">cv. Shandingzi</strain>
        <tissue evidence="2">Leaves</tissue>
    </source>
</reference>
<keyword evidence="3" id="KW-1185">Reference proteome</keyword>
<evidence type="ECO:0000313" key="2">
    <source>
        <dbReference type="EMBL" id="TQD68915.1"/>
    </source>
</evidence>
<feature type="compositionally biased region" description="Basic residues" evidence="1">
    <location>
        <begin position="1"/>
        <end position="11"/>
    </location>
</feature>
<evidence type="ECO:0000256" key="1">
    <source>
        <dbReference type="SAM" id="MobiDB-lite"/>
    </source>
</evidence>
<feature type="compositionally biased region" description="Basic residues" evidence="1">
    <location>
        <begin position="31"/>
        <end position="45"/>
    </location>
</feature>
<name>A0A540K3X5_MALBA</name>
<proteinExistence type="predicted"/>
<accession>A0A540K3X5</accession>
<comment type="caution">
    <text evidence="2">The sequence shown here is derived from an EMBL/GenBank/DDBJ whole genome shotgun (WGS) entry which is preliminary data.</text>
</comment>
<organism evidence="2 3">
    <name type="scientific">Malus baccata</name>
    <name type="common">Siberian crab apple</name>
    <name type="synonym">Pyrus baccata</name>
    <dbReference type="NCBI Taxonomy" id="106549"/>
    <lineage>
        <taxon>Eukaryota</taxon>
        <taxon>Viridiplantae</taxon>
        <taxon>Streptophyta</taxon>
        <taxon>Embryophyta</taxon>
        <taxon>Tracheophyta</taxon>
        <taxon>Spermatophyta</taxon>
        <taxon>Magnoliopsida</taxon>
        <taxon>eudicotyledons</taxon>
        <taxon>Gunneridae</taxon>
        <taxon>Pentapetalae</taxon>
        <taxon>rosids</taxon>
        <taxon>fabids</taxon>
        <taxon>Rosales</taxon>
        <taxon>Rosaceae</taxon>
        <taxon>Amygdaloideae</taxon>
        <taxon>Maleae</taxon>
        <taxon>Malus</taxon>
    </lineage>
</organism>
<gene>
    <name evidence="2" type="ORF">C1H46_045552</name>
</gene>
<evidence type="ECO:0000313" key="3">
    <source>
        <dbReference type="Proteomes" id="UP000315295"/>
    </source>
</evidence>
<feature type="compositionally biased region" description="Basic and acidic residues" evidence="1">
    <location>
        <begin position="12"/>
        <end position="30"/>
    </location>
</feature>
<protein>
    <submittedName>
        <fullName evidence="2">Uncharacterized protein</fullName>
    </submittedName>
</protein>
<dbReference type="EMBL" id="VIEB01006990">
    <property type="protein sequence ID" value="TQD68915.1"/>
    <property type="molecule type" value="Genomic_DNA"/>
</dbReference>
<dbReference type="Proteomes" id="UP000315295">
    <property type="component" value="Unassembled WGS sequence"/>
</dbReference>